<dbReference type="EMBL" id="JTDE01008690">
    <property type="protein sequence ID" value="KAF7234800.1"/>
    <property type="molecule type" value="Genomic_DNA"/>
</dbReference>
<dbReference type="Proteomes" id="UP000822476">
    <property type="component" value="Unassembled WGS sequence"/>
</dbReference>
<organism evidence="1 2">
    <name type="scientific">Paragonimus skrjabini miyazakii</name>
    <dbReference type="NCBI Taxonomy" id="59628"/>
    <lineage>
        <taxon>Eukaryota</taxon>
        <taxon>Metazoa</taxon>
        <taxon>Spiralia</taxon>
        <taxon>Lophotrochozoa</taxon>
        <taxon>Platyhelminthes</taxon>
        <taxon>Trematoda</taxon>
        <taxon>Digenea</taxon>
        <taxon>Plagiorchiida</taxon>
        <taxon>Troglotremata</taxon>
        <taxon>Troglotrematidae</taxon>
        <taxon>Paragonimus</taxon>
    </lineage>
</organism>
<protein>
    <submittedName>
        <fullName evidence="1">Uncharacterized protein</fullName>
    </submittedName>
</protein>
<dbReference type="OrthoDB" id="5572108at2759"/>
<keyword evidence="2" id="KW-1185">Reference proteome</keyword>
<comment type="caution">
    <text evidence="1">The sequence shown here is derived from an EMBL/GenBank/DDBJ whole genome shotgun (WGS) entry which is preliminary data.</text>
</comment>
<evidence type="ECO:0000313" key="1">
    <source>
        <dbReference type="EMBL" id="KAF7234800.1"/>
    </source>
</evidence>
<sequence length="131" mass="14743">MPKAYATDEFNLPASEELYAEESTLQLQPMDDCSPPANSCDQSSLANMNGHTSPIGEFAVFAEALCLCGNPDYQLFWPIRHGFLQQDANYSAVIQDLEDIWTAALEKHIFFLVAVIINHNYDHLVRLMAVY</sequence>
<name>A0A8S9YE36_9TREM</name>
<evidence type="ECO:0000313" key="2">
    <source>
        <dbReference type="Proteomes" id="UP000822476"/>
    </source>
</evidence>
<proteinExistence type="predicted"/>
<reference evidence="1" key="1">
    <citation type="submission" date="2019-07" db="EMBL/GenBank/DDBJ databases">
        <title>Annotation for the trematode Paragonimus miyazaki's.</title>
        <authorList>
            <person name="Choi Y.-J."/>
        </authorList>
    </citation>
    <scope>NUCLEOTIDE SEQUENCE</scope>
    <source>
        <strain evidence="1">Japan</strain>
    </source>
</reference>
<accession>A0A8S9YE36</accession>
<gene>
    <name evidence="1" type="ORF">EG68_11586</name>
</gene>
<dbReference type="AlphaFoldDB" id="A0A8S9YE36"/>
<dbReference type="Gene3D" id="3.30.420.40">
    <property type="match status" value="1"/>
</dbReference>